<dbReference type="PROSITE" id="PS51722">
    <property type="entry name" value="G_TR_2"/>
    <property type="match status" value="1"/>
</dbReference>
<name>A0AAD4QH52_9AGAM</name>
<evidence type="ECO:0000313" key="6">
    <source>
        <dbReference type="EMBL" id="KAH8999240.1"/>
    </source>
</evidence>
<dbReference type="SUPFAM" id="SSF52540">
    <property type="entry name" value="P-loop containing nucleoside triphosphate hydrolases"/>
    <property type="match status" value="1"/>
</dbReference>
<accession>A0AAD4QH52</accession>
<dbReference type="InterPro" id="IPR041095">
    <property type="entry name" value="EFG_II"/>
</dbReference>
<dbReference type="SUPFAM" id="SSF50447">
    <property type="entry name" value="Translation proteins"/>
    <property type="match status" value="1"/>
</dbReference>
<sequence length="799" mass="87724">MYSSKLRTPVARYAAFGTPGKLPHVFSRFFSHRHTHPSKLRNLAICAHIDSGKTTLTESILLKSSFISTPGSVDTGSTTTDFLPAERERGITIQSASIPVKWRDWTFNLIDTPGHADFGMEVESASRVVDGAIVLIDSVEGVEAQTKGVWRQLDRYGVPSRILVLNKLDRPGASFYSSILSTLTHRIHPMPVALTLPVASFDPRDYARGEPGIQGIVDLVKWELWRWLPDGSSSTCSLPTNVEDIGKLGLLPTTHPLIPHLISARTMLLERLAMFSSDFMEYLLDLPTHPSAYLSVTAPTILPLLRAATLKSDILPVLCGSAVKHIGTEIVMDYAGELLASPQDVSLEAGTSRSQTPVQLLAWKVSWDKRRGWMTFVRVYSGTLSRQSVLFNCSRGVKERVSKLVLLYASEAVEVEELPFGSVGVILGLKHTRTGDTLTSSHGRSKEPSSFTGITPPPTMMSASVIPQSHADLQPVEDALNDLIRTDPSVRMETHEGQLLVHGLGTLHLEIIERRLGDEWGVHCEFGRRRVAYRESIGLDESQLPETDWSTNVGGRNVTVSVSFSLRPLLGNETGDAAWGENVVLRDDGQPLRHPDTFHDEQDPWTHISRGISSTLSSSPHTSFPLSRSHIQVTAFNHPPDTPPSILGGASAVILRDHVKKRGRGAIMEPFIQVRVSVGSDVLGKVMKDLVEHGGEIIDFAESNPLSDEESSTPYSQEGVYIPPKWLSPSTVSSSDQENHSALMKRHVCAVAPLSQMLDYSTRLRALSGGHGQFDMTSAGFRTVMPGREVEVLREIGRV</sequence>
<dbReference type="PANTHER" id="PTHR43261:SF1">
    <property type="entry name" value="RIBOSOME-RELEASING FACTOR 2, MITOCHONDRIAL"/>
    <property type="match status" value="1"/>
</dbReference>
<organism evidence="6 7">
    <name type="scientific">Lactarius akahatsu</name>
    <dbReference type="NCBI Taxonomy" id="416441"/>
    <lineage>
        <taxon>Eukaryota</taxon>
        <taxon>Fungi</taxon>
        <taxon>Dikarya</taxon>
        <taxon>Basidiomycota</taxon>
        <taxon>Agaricomycotina</taxon>
        <taxon>Agaricomycetes</taxon>
        <taxon>Russulales</taxon>
        <taxon>Russulaceae</taxon>
        <taxon>Lactarius</taxon>
    </lineage>
</organism>
<dbReference type="Gene3D" id="3.40.50.300">
    <property type="entry name" value="P-loop containing nucleotide triphosphate hydrolases"/>
    <property type="match status" value="1"/>
</dbReference>
<proteinExistence type="predicted"/>
<evidence type="ECO:0000259" key="5">
    <source>
        <dbReference type="PROSITE" id="PS51722"/>
    </source>
</evidence>
<dbReference type="InterPro" id="IPR009000">
    <property type="entry name" value="Transl_B-barrel_sf"/>
</dbReference>
<dbReference type="GO" id="GO:0003924">
    <property type="term" value="F:GTPase activity"/>
    <property type="evidence" value="ECO:0007669"/>
    <property type="project" value="InterPro"/>
</dbReference>
<dbReference type="InterPro" id="IPR000640">
    <property type="entry name" value="EFG_V-like"/>
</dbReference>
<dbReference type="InterPro" id="IPR035647">
    <property type="entry name" value="EFG_III/V"/>
</dbReference>
<dbReference type="AlphaFoldDB" id="A0AAD4QH52"/>
<feature type="region of interest" description="Disordered" evidence="4">
    <location>
        <begin position="436"/>
        <end position="457"/>
    </location>
</feature>
<gene>
    <name evidence="6" type="ORF">EDB92DRAFT_944475</name>
</gene>
<dbReference type="GO" id="GO:0032790">
    <property type="term" value="P:ribosome disassembly"/>
    <property type="evidence" value="ECO:0007669"/>
    <property type="project" value="TreeGrafter"/>
</dbReference>
<dbReference type="Gene3D" id="2.40.30.10">
    <property type="entry name" value="Translation factors"/>
    <property type="match status" value="1"/>
</dbReference>
<dbReference type="NCBIfam" id="TIGR00231">
    <property type="entry name" value="small_GTP"/>
    <property type="match status" value="1"/>
</dbReference>
<dbReference type="InterPro" id="IPR031157">
    <property type="entry name" value="G_TR_CS"/>
</dbReference>
<dbReference type="Pfam" id="PF14492">
    <property type="entry name" value="EFG_III"/>
    <property type="match status" value="1"/>
</dbReference>
<reference evidence="6" key="1">
    <citation type="submission" date="2022-01" db="EMBL/GenBank/DDBJ databases">
        <title>Comparative genomics reveals a dynamic genome evolution in the ectomycorrhizal milk-cap (Lactarius) mushrooms.</title>
        <authorList>
            <consortium name="DOE Joint Genome Institute"/>
            <person name="Lebreton A."/>
            <person name="Tang N."/>
            <person name="Kuo A."/>
            <person name="LaButti K."/>
            <person name="Drula E."/>
            <person name="Barry K."/>
            <person name="Clum A."/>
            <person name="Lipzen A."/>
            <person name="Mousain D."/>
            <person name="Ng V."/>
            <person name="Wang R."/>
            <person name="Wang X."/>
            <person name="Dai Y."/>
            <person name="Henrissat B."/>
            <person name="Grigoriev I.V."/>
            <person name="Guerin-Laguette A."/>
            <person name="Yu F."/>
            <person name="Martin F.M."/>
        </authorList>
    </citation>
    <scope>NUCLEOTIDE SEQUENCE</scope>
    <source>
        <strain evidence="6">QP</strain>
    </source>
</reference>
<dbReference type="EMBL" id="JAKELL010000004">
    <property type="protein sequence ID" value="KAH8999240.1"/>
    <property type="molecule type" value="Genomic_DNA"/>
</dbReference>
<dbReference type="GO" id="GO:0005525">
    <property type="term" value="F:GTP binding"/>
    <property type="evidence" value="ECO:0007669"/>
    <property type="project" value="UniProtKB-KW"/>
</dbReference>
<comment type="caution">
    <text evidence="6">The sequence shown here is derived from an EMBL/GenBank/DDBJ whole genome shotgun (WGS) entry which is preliminary data.</text>
</comment>
<feature type="domain" description="Tr-type G" evidence="5">
    <location>
        <begin position="38"/>
        <end position="343"/>
    </location>
</feature>
<keyword evidence="1" id="KW-0547">Nucleotide-binding</keyword>
<evidence type="ECO:0000256" key="2">
    <source>
        <dbReference type="ARBA" id="ARBA00022917"/>
    </source>
</evidence>
<dbReference type="GO" id="GO:0032543">
    <property type="term" value="P:mitochondrial translation"/>
    <property type="evidence" value="ECO:0007669"/>
    <property type="project" value="TreeGrafter"/>
</dbReference>
<dbReference type="Gene3D" id="3.30.70.870">
    <property type="entry name" value="Elongation Factor G (Translational Gtpase), domain 3"/>
    <property type="match status" value="1"/>
</dbReference>
<dbReference type="InterPro" id="IPR053905">
    <property type="entry name" value="EF-G-like_DII"/>
</dbReference>
<dbReference type="Pfam" id="PF00009">
    <property type="entry name" value="GTP_EFTU"/>
    <property type="match status" value="1"/>
</dbReference>
<dbReference type="PROSITE" id="PS00301">
    <property type="entry name" value="G_TR_1"/>
    <property type="match status" value="1"/>
</dbReference>
<dbReference type="GO" id="GO:0003746">
    <property type="term" value="F:translation elongation factor activity"/>
    <property type="evidence" value="ECO:0007669"/>
    <property type="project" value="UniProtKB-KW"/>
</dbReference>
<evidence type="ECO:0000313" key="7">
    <source>
        <dbReference type="Proteomes" id="UP001201163"/>
    </source>
</evidence>
<dbReference type="Proteomes" id="UP001201163">
    <property type="component" value="Unassembled WGS sequence"/>
</dbReference>
<dbReference type="PRINTS" id="PR00315">
    <property type="entry name" value="ELONGATNFCT"/>
</dbReference>
<dbReference type="GO" id="GO:0005739">
    <property type="term" value="C:mitochondrion"/>
    <property type="evidence" value="ECO:0007669"/>
    <property type="project" value="TreeGrafter"/>
</dbReference>
<evidence type="ECO:0000256" key="1">
    <source>
        <dbReference type="ARBA" id="ARBA00022741"/>
    </source>
</evidence>
<dbReference type="InterPro" id="IPR027417">
    <property type="entry name" value="P-loop_NTPase"/>
</dbReference>
<protein>
    <submittedName>
        <fullName evidence="6">Translation elongation factor 2</fullName>
    </submittedName>
</protein>
<dbReference type="Gene3D" id="3.30.70.240">
    <property type="match status" value="1"/>
</dbReference>
<dbReference type="InterPro" id="IPR000795">
    <property type="entry name" value="T_Tr_GTP-bd_dom"/>
</dbReference>
<dbReference type="InterPro" id="IPR005225">
    <property type="entry name" value="Small_GTP-bd"/>
</dbReference>
<evidence type="ECO:0000256" key="3">
    <source>
        <dbReference type="ARBA" id="ARBA00023134"/>
    </source>
</evidence>
<dbReference type="SMART" id="SM00838">
    <property type="entry name" value="EFG_C"/>
    <property type="match status" value="1"/>
</dbReference>
<keyword evidence="6" id="KW-0251">Elongation factor</keyword>
<dbReference type="Pfam" id="PF22042">
    <property type="entry name" value="EF-G_D2"/>
    <property type="match status" value="1"/>
</dbReference>
<feature type="compositionally biased region" description="Polar residues" evidence="4">
    <location>
        <begin position="436"/>
        <end position="453"/>
    </location>
</feature>
<dbReference type="SUPFAM" id="SSF54980">
    <property type="entry name" value="EF-G C-terminal domain-like"/>
    <property type="match status" value="2"/>
</dbReference>
<dbReference type="PANTHER" id="PTHR43261">
    <property type="entry name" value="TRANSLATION ELONGATION FACTOR G-RELATED"/>
    <property type="match status" value="1"/>
</dbReference>
<keyword evidence="2" id="KW-0648">Protein biosynthesis</keyword>
<keyword evidence="3" id="KW-0342">GTP-binding</keyword>
<keyword evidence="7" id="KW-1185">Reference proteome</keyword>
<evidence type="ECO:0000256" key="4">
    <source>
        <dbReference type="SAM" id="MobiDB-lite"/>
    </source>
</evidence>